<dbReference type="Proteomes" id="UP000694388">
    <property type="component" value="Unplaced"/>
</dbReference>
<accession>A0A8C4PZF5</accession>
<keyword evidence="2" id="KW-1185">Reference proteome</keyword>
<protein>
    <submittedName>
        <fullName evidence="1">Uncharacterized protein</fullName>
    </submittedName>
</protein>
<name>A0A8C4PZF5_EPTBU</name>
<dbReference type="Ensembl" id="ENSEBUT00000007429.1">
    <property type="protein sequence ID" value="ENSEBUP00000006962.1"/>
    <property type="gene ID" value="ENSEBUG00000004570.1"/>
</dbReference>
<organism evidence="1 2">
    <name type="scientific">Eptatretus burgeri</name>
    <name type="common">Inshore hagfish</name>
    <dbReference type="NCBI Taxonomy" id="7764"/>
    <lineage>
        <taxon>Eukaryota</taxon>
        <taxon>Metazoa</taxon>
        <taxon>Chordata</taxon>
        <taxon>Craniata</taxon>
        <taxon>Vertebrata</taxon>
        <taxon>Cyclostomata</taxon>
        <taxon>Myxini</taxon>
        <taxon>Myxiniformes</taxon>
        <taxon>Myxinidae</taxon>
        <taxon>Eptatretinae</taxon>
        <taxon>Eptatretus</taxon>
    </lineage>
</organism>
<evidence type="ECO:0000313" key="1">
    <source>
        <dbReference type="Ensembl" id="ENSEBUP00000006962.1"/>
    </source>
</evidence>
<sequence length="118" mass="13092">MVPHVFIAAAGVRLGQEILKWSVQCGRRFLFGPASHADTPEMVTGVESLIRDGFGAHPAFKCIVAEVPPESKSAEGEQKGHINVFFTKLHHFIFFIDIESRFLEEKVGGSQKKISQLK</sequence>
<proteinExistence type="predicted"/>
<dbReference type="AlphaFoldDB" id="A0A8C4PZF5"/>
<evidence type="ECO:0000313" key="2">
    <source>
        <dbReference type="Proteomes" id="UP000694388"/>
    </source>
</evidence>
<reference evidence="1" key="1">
    <citation type="submission" date="2025-08" db="UniProtKB">
        <authorList>
            <consortium name="Ensembl"/>
        </authorList>
    </citation>
    <scope>IDENTIFICATION</scope>
</reference>
<reference evidence="1" key="2">
    <citation type="submission" date="2025-09" db="UniProtKB">
        <authorList>
            <consortium name="Ensembl"/>
        </authorList>
    </citation>
    <scope>IDENTIFICATION</scope>
</reference>